<dbReference type="Proteomes" id="UP000621492">
    <property type="component" value="Unassembled WGS sequence"/>
</dbReference>
<organism evidence="1 2">
    <name type="scientific">Lentibacillus populi</name>
    <dbReference type="NCBI Taxonomy" id="1827502"/>
    <lineage>
        <taxon>Bacteria</taxon>
        <taxon>Bacillati</taxon>
        <taxon>Bacillota</taxon>
        <taxon>Bacilli</taxon>
        <taxon>Bacillales</taxon>
        <taxon>Bacillaceae</taxon>
        <taxon>Lentibacillus</taxon>
    </lineage>
</organism>
<dbReference type="InterPro" id="IPR031552">
    <property type="entry name" value="ParE-like_toxin"/>
</dbReference>
<keyword evidence="2" id="KW-1185">Reference proteome</keyword>
<name>A0A9W5TYL6_9BACI</name>
<evidence type="ECO:0000313" key="1">
    <source>
        <dbReference type="EMBL" id="GGB46810.1"/>
    </source>
</evidence>
<proteinExistence type="predicted"/>
<protein>
    <recommendedName>
        <fullName evidence="3">Plasmid stabilization protein</fullName>
    </recommendedName>
</protein>
<reference evidence="1" key="2">
    <citation type="submission" date="2020-09" db="EMBL/GenBank/DDBJ databases">
        <authorList>
            <person name="Sun Q."/>
            <person name="Zhou Y."/>
        </authorList>
    </citation>
    <scope>NUCLEOTIDE SEQUENCE</scope>
    <source>
        <strain evidence="1">CGMCC 1.15454</strain>
    </source>
</reference>
<accession>A0A9W5TYL6</accession>
<dbReference type="AlphaFoldDB" id="A0A9W5TYL6"/>
<evidence type="ECO:0008006" key="3">
    <source>
        <dbReference type="Google" id="ProtNLM"/>
    </source>
</evidence>
<gene>
    <name evidence="1" type="ORF">GCM10011409_25420</name>
</gene>
<comment type="caution">
    <text evidence="1">The sequence shown here is derived from an EMBL/GenBank/DDBJ whole genome shotgun (WGS) entry which is preliminary data.</text>
</comment>
<dbReference type="EMBL" id="BMJD01000020">
    <property type="protein sequence ID" value="GGB46810.1"/>
    <property type="molecule type" value="Genomic_DNA"/>
</dbReference>
<dbReference type="Pfam" id="PF15781">
    <property type="entry name" value="ParE-like_toxin"/>
    <property type="match status" value="1"/>
</dbReference>
<sequence>MKSGDLAGIYCFDYKYQGTNYELAYRIEEDEQGEIIFLIMTGTRENFYHQLKTYLKN</sequence>
<evidence type="ECO:0000313" key="2">
    <source>
        <dbReference type="Proteomes" id="UP000621492"/>
    </source>
</evidence>
<reference evidence="1" key="1">
    <citation type="journal article" date="2014" name="Int. J. Syst. Evol. Microbiol.">
        <title>Complete genome sequence of Corynebacterium casei LMG S-19264T (=DSM 44701T), isolated from a smear-ripened cheese.</title>
        <authorList>
            <consortium name="US DOE Joint Genome Institute (JGI-PGF)"/>
            <person name="Walter F."/>
            <person name="Albersmeier A."/>
            <person name="Kalinowski J."/>
            <person name="Ruckert C."/>
        </authorList>
    </citation>
    <scope>NUCLEOTIDE SEQUENCE</scope>
    <source>
        <strain evidence="1">CGMCC 1.15454</strain>
    </source>
</reference>